<dbReference type="Pfam" id="PF04012">
    <property type="entry name" value="PspA_IM30"/>
    <property type="match status" value="1"/>
</dbReference>
<protein>
    <submittedName>
        <fullName evidence="3">Phage shock protein A</fullName>
    </submittedName>
</protein>
<organism evidence="3 4">
    <name type="scientific">Prochlorococcus marinus str. PAC1</name>
    <dbReference type="NCBI Taxonomy" id="59924"/>
    <lineage>
        <taxon>Bacteria</taxon>
        <taxon>Bacillati</taxon>
        <taxon>Cyanobacteriota</taxon>
        <taxon>Cyanophyceae</taxon>
        <taxon>Synechococcales</taxon>
        <taxon>Prochlorococcaceae</taxon>
        <taxon>Prochlorococcus</taxon>
    </lineage>
</organism>
<evidence type="ECO:0000313" key="3">
    <source>
        <dbReference type="EMBL" id="KGG19250.1"/>
    </source>
</evidence>
<dbReference type="EMBL" id="JNAX01000015">
    <property type="protein sequence ID" value="KGG19250.1"/>
    <property type="molecule type" value="Genomic_DNA"/>
</dbReference>
<reference evidence="4" key="1">
    <citation type="journal article" date="2014" name="Sci. Data">
        <title>Genomes of diverse isolates of the marine cyanobacterium Prochlorococcus.</title>
        <authorList>
            <person name="Biller S."/>
            <person name="Berube P."/>
            <person name="Thompson J."/>
            <person name="Kelly L."/>
            <person name="Roggensack S."/>
            <person name="Awad L."/>
            <person name="Roache-Johnson K."/>
            <person name="Ding H."/>
            <person name="Giovannoni S.J."/>
            <person name="Moore L.R."/>
            <person name="Chisholm S.W."/>
        </authorList>
    </citation>
    <scope>NUCLEOTIDE SEQUENCE [LARGE SCALE GENOMIC DNA]</scope>
    <source>
        <strain evidence="4">PAC1</strain>
    </source>
</reference>
<feature type="coiled-coil region" evidence="2">
    <location>
        <begin position="26"/>
        <end position="74"/>
    </location>
</feature>
<proteinExistence type="inferred from homology"/>
<evidence type="ECO:0000256" key="2">
    <source>
        <dbReference type="SAM" id="Coils"/>
    </source>
</evidence>
<dbReference type="PANTHER" id="PTHR31088">
    <property type="entry name" value="MEMBRANE-ASSOCIATED PROTEIN VIPP1, CHLOROPLASTIC"/>
    <property type="match status" value="1"/>
</dbReference>
<feature type="coiled-coil region" evidence="2">
    <location>
        <begin position="115"/>
        <end position="181"/>
    </location>
</feature>
<evidence type="ECO:0000256" key="1">
    <source>
        <dbReference type="ARBA" id="ARBA00043985"/>
    </source>
</evidence>
<gene>
    <name evidence="3" type="ORF">EV03_1630</name>
</gene>
<dbReference type="Proteomes" id="UP000030392">
    <property type="component" value="Unassembled WGS sequence"/>
</dbReference>
<dbReference type="AlphaFoldDB" id="A0A0A2C2W8"/>
<dbReference type="PANTHER" id="PTHR31088:SF6">
    <property type="entry name" value="PHAGE SHOCK PROTEIN A"/>
    <property type="match status" value="1"/>
</dbReference>
<comment type="similarity">
    <text evidence="1">Belongs to the PspA/Vipp/IM30 family.</text>
</comment>
<dbReference type="InterPro" id="IPR007157">
    <property type="entry name" value="PspA_VIPP1"/>
</dbReference>
<comment type="caution">
    <text evidence="3">The sequence shown here is derived from an EMBL/GenBank/DDBJ whole genome shotgun (WGS) entry which is preliminary data.</text>
</comment>
<accession>A0A0A2C2W8</accession>
<evidence type="ECO:0000313" key="4">
    <source>
        <dbReference type="Proteomes" id="UP000030392"/>
    </source>
</evidence>
<sequence length="258" mass="28871">MGLFDRLSRLIRANLNAFVSDAEDPIKILDQSVADMQEDLVKLRQAVAMAIASQKRLENQANQAKEQIKNWFTRAELALKKGEDDLAREALSRKKTFQETYESLSTQFQTQNVQVEKLKKSLLLLERKIAEARTKKDMLKARAQAAKAQEQIQSAVGDLGSKSAMAAFERMEDKVEALEASGQAALELAGEDLESKFAALEGRDDIEKELETLRTQLKSGVKAIALLPSDLDVNEVKTVEIQEVEVELEEMKKSMDNS</sequence>
<name>A0A0A2C2W8_PROMR</name>
<keyword evidence="2" id="KW-0175">Coiled coil</keyword>
<dbReference type="RefSeq" id="WP_036906783.1">
    <property type="nucleotide sequence ID" value="NZ_CP138967.1"/>
</dbReference>